<evidence type="ECO:0000313" key="3">
    <source>
        <dbReference type="Proteomes" id="UP000055047"/>
    </source>
</evidence>
<keyword evidence="1" id="KW-0812">Transmembrane</keyword>
<protein>
    <submittedName>
        <fullName evidence="2">p44 outermembrane protein, silent</fullName>
    </submittedName>
</protein>
<name>A0A098EGF2_ANAPH</name>
<evidence type="ECO:0000313" key="2">
    <source>
        <dbReference type="EMBL" id="CEG20857.1"/>
    </source>
</evidence>
<keyword evidence="1" id="KW-0472">Membrane</keyword>
<feature type="transmembrane region" description="Helical" evidence="1">
    <location>
        <begin position="12"/>
        <end position="34"/>
    </location>
</feature>
<dbReference type="EMBL" id="CCXQ01000100">
    <property type="protein sequence ID" value="CEG20857.1"/>
    <property type="molecule type" value="Genomic_DNA"/>
</dbReference>
<organism evidence="2 3">
    <name type="scientific">Anaplasma phagocytophilum</name>
    <name type="common">Ehrlichia phagocytophila</name>
    <dbReference type="NCBI Taxonomy" id="948"/>
    <lineage>
        <taxon>Bacteria</taxon>
        <taxon>Pseudomonadati</taxon>
        <taxon>Pseudomonadota</taxon>
        <taxon>Alphaproteobacteria</taxon>
        <taxon>Rickettsiales</taxon>
        <taxon>Anaplasmataceae</taxon>
        <taxon>Anaplasma</taxon>
        <taxon>phagocytophilum group</taxon>
    </lineage>
</organism>
<proteinExistence type="predicted"/>
<dbReference type="Proteomes" id="UP000055047">
    <property type="component" value="Unassembled WGS sequence"/>
</dbReference>
<evidence type="ECO:0000256" key="1">
    <source>
        <dbReference type="SAM" id="Phobius"/>
    </source>
</evidence>
<dbReference type="AlphaFoldDB" id="A0A098EGF2"/>
<keyword evidence="1" id="KW-1133">Transmembrane helix</keyword>
<gene>
    <name evidence="2" type="primary">p44</name>
    <name evidence="2" type="ORF">ANAPHAGO_00352</name>
</gene>
<accession>A0A098EGF2</accession>
<sequence>MMLLLIRLKGLVMLLLDTKVKTLFTLVRLLVFLMTR</sequence>
<reference evidence="2 3" key="1">
    <citation type="submission" date="2014-09" db="EMBL/GenBank/DDBJ databases">
        <authorList>
            <person name="Loux Valentin"/>
            <person name="Dugat Thibaut"/>
        </authorList>
    </citation>
    <scope>NUCLEOTIDE SEQUENCE [LARGE SCALE GENOMIC DNA]</scope>
    <source>
        <strain evidence="2 3">BOV-10_179</strain>
    </source>
</reference>